<accession>A0ABW5P1M0</accession>
<reference evidence="3" key="1">
    <citation type="journal article" date="2019" name="Int. J. Syst. Evol. Microbiol.">
        <title>The Global Catalogue of Microorganisms (GCM) 10K type strain sequencing project: providing services to taxonomists for standard genome sequencing and annotation.</title>
        <authorList>
            <consortium name="The Broad Institute Genomics Platform"/>
            <consortium name="The Broad Institute Genome Sequencing Center for Infectious Disease"/>
            <person name="Wu L."/>
            <person name="Ma J."/>
        </authorList>
    </citation>
    <scope>NUCLEOTIDE SEQUENCE [LARGE SCALE GENOMIC DNA]</scope>
    <source>
        <strain evidence="3">KCTC 33842</strain>
    </source>
</reference>
<evidence type="ECO:0000256" key="1">
    <source>
        <dbReference type="SAM" id="SignalP"/>
    </source>
</evidence>
<comment type="caution">
    <text evidence="2">The sequence shown here is derived from an EMBL/GenBank/DDBJ whole genome shotgun (WGS) entry which is preliminary data.</text>
</comment>
<name>A0ABW5P1M0_9DEIO</name>
<dbReference type="RefSeq" id="WP_386842874.1">
    <property type="nucleotide sequence ID" value="NZ_JBHUMK010000011.1"/>
</dbReference>
<keyword evidence="1" id="KW-0732">Signal</keyword>
<dbReference type="PROSITE" id="PS51257">
    <property type="entry name" value="PROKAR_LIPOPROTEIN"/>
    <property type="match status" value="1"/>
</dbReference>
<proteinExistence type="predicted"/>
<evidence type="ECO:0000313" key="2">
    <source>
        <dbReference type="EMBL" id="MFD2608390.1"/>
    </source>
</evidence>
<organism evidence="2 3">
    <name type="scientific">Deinococcus taklimakanensis</name>
    <dbReference type="NCBI Taxonomy" id="536443"/>
    <lineage>
        <taxon>Bacteria</taxon>
        <taxon>Thermotogati</taxon>
        <taxon>Deinococcota</taxon>
        <taxon>Deinococci</taxon>
        <taxon>Deinococcales</taxon>
        <taxon>Deinococcaceae</taxon>
        <taxon>Deinococcus</taxon>
    </lineage>
</organism>
<feature type="signal peptide" evidence="1">
    <location>
        <begin position="1"/>
        <end position="23"/>
    </location>
</feature>
<evidence type="ECO:0008006" key="4">
    <source>
        <dbReference type="Google" id="ProtNLM"/>
    </source>
</evidence>
<protein>
    <recommendedName>
        <fullName evidence="4">Lipoprotein</fullName>
    </recommendedName>
</protein>
<feature type="chain" id="PRO_5046991586" description="Lipoprotein" evidence="1">
    <location>
        <begin position="24"/>
        <end position="231"/>
    </location>
</feature>
<dbReference type="Proteomes" id="UP001597475">
    <property type="component" value="Unassembled WGS sequence"/>
</dbReference>
<evidence type="ECO:0000313" key="3">
    <source>
        <dbReference type="Proteomes" id="UP001597475"/>
    </source>
</evidence>
<gene>
    <name evidence="2" type="ORF">ACFSR9_02910</name>
</gene>
<sequence length="231" mass="24613">MAGRARLRPFRLTLLAALLSACAAPDVPLPVTDTLMFAPEVGRVVFQATLDGARREVMGGEVRPDGTLSAALPTRPNVAALLARPSTLMPDLRERRCQPTGPLPATDARLLIVDGAALLDASGARRGVVVPATAVIGSAAQAQSAVGMSRVYVCSDRAVTFRSALNCAYTRMTDGETRVGTTSADIDIRLKRGWNVLTARTVRPDYTSSADSPMTVLLGPRGLTWRYLPER</sequence>
<keyword evidence="3" id="KW-1185">Reference proteome</keyword>
<dbReference type="EMBL" id="JBHUMK010000011">
    <property type="protein sequence ID" value="MFD2608390.1"/>
    <property type="molecule type" value="Genomic_DNA"/>
</dbReference>